<dbReference type="PANTHER" id="PTHR10954">
    <property type="entry name" value="RIBONUCLEASE H2 SUBUNIT A"/>
    <property type="match status" value="1"/>
</dbReference>
<dbReference type="HOGENOM" id="CLU_036532_3_2_0"/>
<evidence type="ECO:0000256" key="5">
    <source>
        <dbReference type="ARBA" id="ARBA00007383"/>
    </source>
</evidence>
<keyword evidence="11 14" id="KW-0255">Endonuclease</keyword>
<comment type="subcellular location">
    <subcellularLocation>
        <location evidence="4 14">Cytoplasm</location>
    </subcellularLocation>
</comment>
<dbReference type="PROSITE" id="PS51975">
    <property type="entry name" value="RNASE_H_2"/>
    <property type="match status" value="1"/>
</dbReference>
<evidence type="ECO:0000313" key="18">
    <source>
        <dbReference type="EMBL" id="ACM23836.1"/>
    </source>
</evidence>
<dbReference type="NCBIfam" id="NF000595">
    <property type="entry name" value="PRK00015.1-3"/>
    <property type="match status" value="1"/>
</dbReference>
<name>B9KA53_THENN</name>
<dbReference type="InterPro" id="IPR036397">
    <property type="entry name" value="RNaseH_sf"/>
</dbReference>
<dbReference type="Gene3D" id="3.30.420.10">
    <property type="entry name" value="Ribonuclease H-like superfamily/Ribonuclease H"/>
    <property type="match status" value="1"/>
</dbReference>
<keyword evidence="19" id="KW-1185">Reference proteome</keyword>
<evidence type="ECO:0000256" key="12">
    <source>
        <dbReference type="ARBA" id="ARBA00022801"/>
    </source>
</evidence>
<feature type="binding site" evidence="14 15">
    <location>
        <position position="19"/>
    </location>
    <ligand>
        <name>a divalent metal cation</name>
        <dbReference type="ChEBI" id="CHEBI:60240"/>
    </ligand>
</feature>
<feature type="binding site" evidence="14 15">
    <location>
        <position position="108"/>
    </location>
    <ligand>
        <name>a divalent metal cation</name>
        <dbReference type="ChEBI" id="CHEBI:60240"/>
    </ligand>
</feature>
<feature type="binding site" evidence="14 15">
    <location>
        <position position="20"/>
    </location>
    <ligand>
        <name>a divalent metal cation</name>
        <dbReference type="ChEBI" id="CHEBI:60240"/>
    </ligand>
</feature>
<protein>
    <recommendedName>
        <fullName evidence="7 14">Ribonuclease HII</fullName>
        <shortName evidence="14">RNase HII</shortName>
        <ecNumber evidence="6 14">3.1.26.4</ecNumber>
    </recommendedName>
</protein>
<dbReference type="FunFam" id="3.30.420.10:FF:000142">
    <property type="entry name" value="Ribonuclease HII"/>
    <property type="match status" value="1"/>
</dbReference>
<dbReference type="KEGG" id="tna:CTN_1660"/>
<dbReference type="EC" id="3.1.26.4" evidence="6 14"/>
<gene>
    <name evidence="14" type="primary">rnhB</name>
    <name evidence="18" type="ordered locus">CTN_1660</name>
</gene>
<comment type="cofactor">
    <cofactor evidence="2">
        <name>Mg(2+)</name>
        <dbReference type="ChEBI" id="CHEBI:18420"/>
    </cofactor>
</comment>
<dbReference type="InterPro" id="IPR001352">
    <property type="entry name" value="RNase_HII/HIII"/>
</dbReference>
<evidence type="ECO:0000256" key="4">
    <source>
        <dbReference type="ARBA" id="ARBA00004496"/>
    </source>
</evidence>
<evidence type="ECO:0000256" key="3">
    <source>
        <dbReference type="ARBA" id="ARBA00004065"/>
    </source>
</evidence>
<comment type="similarity">
    <text evidence="5 14 16">Belongs to the RNase HII family.</text>
</comment>
<dbReference type="STRING" id="309803.CTN_1660"/>
<comment type="function">
    <text evidence="3 14 16">Endonuclease that specifically degrades the RNA of RNA-DNA hybrids.</text>
</comment>
<dbReference type="GO" id="GO:0006298">
    <property type="term" value="P:mismatch repair"/>
    <property type="evidence" value="ECO:0007669"/>
    <property type="project" value="TreeGrafter"/>
</dbReference>
<evidence type="ECO:0000256" key="10">
    <source>
        <dbReference type="ARBA" id="ARBA00022723"/>
    </source>
</evidence>
<dbReference type="SUPFAM" id="SSF53098">
    <property type="entry name" value="Ribonuclease H-like"/>
    <property type="match status" value="1"/>
</dbReference>
<evidence type="ECO:0000256" key="6">
    <source>
        <dbReference type="ARBA" id="ARBA00012180"/>
    </source>
</evidence>
<evidence type="ECO:0000256" key="2">
    <source>
        <dbReference type="ARBA" id="ARBA00001946"/>
    </source>
</evidence>
<evidence type="ECO:0000256" key="9">
    <source>
        <dbReference type="ARBA" id="ARBA00022722"/>
    </source>
</evidence>
<keyword evidence="12 14" id="KW-0378">Hydrolase</keyword>
<organism evidence="18 19">
    <name type="scientific">Thermotoga neapolitana (strain ATCC 49049 / DSM 4359 / NBRC 107923 / NS-E)</name>
    <dbReference type="NCBI Taxonomy" id="309803"/>
    <lineage>
        <taxon>Bacteria</taxon>
        <taxon>Thermotogati</taxon>
        <taxon>Thermotogota</taxon>
        <taxon>Thermotogae</taxon>
        <taxon>Thermotogales</taxon>
        <taxon>Thermotogaceae</taxon>
        <taxon>Thermotoga</taxon>
    </lineage>
</organism>
<evidence type="ECO:0000256" key="16">
    <source>
        <dbReference type="RuleBase" id="RU003515"/>
    </source>
</evidence>
<dbReference type="GO" id="GO:0003723">
    <property type="term" value="F:RNA binding"/>
    <property type="evidence" value="ECO:0007669"/>
    <property type="project" value="UniProtKB-UniRule"/>
</dbReference>
<evidence type="ECO:0000256" key="14">
    <source>
        <dbReference type="HAMAP-Rule" id="MF_00052"/>
    </source>
</evidence>
<dbReference type="GO" id="GO:0030145">
    <property type="term" value="F:manganese ion binding"/>
    <property type="evidence" value="ECO:0007669"/>
    <property type="project" value="UniProtKB-UniRule"/>
</dbReference>
<feature type="domain" description="RNase H type-2" evidence="17">
    <location>
        <begin position="13"/>
        <end position="198"/>
    </location>
</feature>
<accession>B9KA53</accession>
<dbReference type="EMBL" id="CP000916">
    <property type="protein sequence ID" value="ACM23836.1"/>
    <property type="molecule type" value="Genomic_DNA"/>
</dbReference>
<evidence type="ECO:0000256" key="7">
    <source>
        <dbReference type="ARBA" id="ARBA00019179"/>
    </source>
</evidence>
<dbReference type="PANTHER" id="PTHR10954:SF18">
    <property type="entry name" value="RIBONUCLEASE HII"/>
    <property type="match status" value="1"/>
</dbReference>
<evidence type="ECO:0000256" key="15">
    <source>
        <dbReference type="PROSITE-ProRule" id="PRU01319"/>
    </source>
</evidence>
<dbReference type="GO" id="GO:0032299">
    <property type="term" value="C:ribonuclease H2 complex"/>
    <property type="evidence" value="ECO:0007669"/>
    <property type="project" value="TreeGrafter"/>
</dbReference>
<dbReference type="eggNOG" id="COG0164">
    <property type="taxonomic scope" value="Bacteria"/>
</dbReference>
<dbReference type="GO" id="GO:0043137">
    <property type="term" value="P:DNA replication, removal of RNA primer"/>
    <property type="evidence" value="ECO:0007669"/>
    <property type="project" value="TreeGrafter"/>
</dbReference>
<dbReference type="CDD" id="cd07182">
    <property type="entry name" value="RNase_HII_bacteria_HII_like"/>
    <property type="match status" value="1"/>
</dbReference>
<dbReference type="GO" id="GO:0004523">
    <property type="term" value="F:RNA-DNA hybrid ribonuclease activity"/>
    <property type="evidence" value="ECO:0007669"/>
    <property type="project" value="UniProtKB-UniRule"/>
</dbReference>
<dbReference type="InterPro" id="IPR024567">
    <property type="entry name" value="RNase_HII/HIII_dom"/>
</dbReference>
<keyword evidence="13 14" id="KW-0464">Manganese</keyword>
<keyword evidence="10 14" id="KW-0479">Metal-binding</keyword>
<evidence type="ECO:0000313" key="19">
    <source>
        <dbReference type="Proteomes" id="UP000000445"/>
    </source>
</evidence>
<dbReference type="Proteomes" id="UP000000445">
    <property type="component" value="Chromosome"/>
</dbReference>
<evidence type="ECO:0000256" key="13">
    <source>
        <dbReference type="ARBA" id="ARBA00023211"/>
    </source>
</evidence>
<keyword evidence="9 14" id="KW-0540">Nuclease</keyword>
<dbReference type="Pfam" id="PF01351">
    <property type="entry name" value="RNase_HII"/>
    <property type="match status" value="1"/>
</dbReference>
<dbReference type="HAMAP" id="MF_00052_B">
    <property type="entry name" value="RNase_HII_B"/>
    <property type="match status" value="1"/>
</dbReference>
<dbReference type="GO" id="GO:0005737">
    <property type="term" value="C:cytoplasm"/>
    <property type="evidence" value="ECO:0007669"/>
    <property type="project" value="UniProtKB-SubCell"/>
</dbReference>
<evidence type="ECO:0000256" key="8">
    <source>
        <dbReference type="ARBA" id="ARBA00022490"/>
    </source>
</evidence>
<keyword evidence="8 14" id="KW-0963">Cytoplasm</keyword>
<dbReference type="AlphaFoldDB" id="B9KA53"/>
<evidence type="ECO:0000256" key="1">
    <source>
        <dbReference type="ARBA" id="ARBA00000077"/>
    </source>
</evidence>
<comment type="cofactor">
    <cofactor evidence="14 15">
        <name>Mn(2+)</name>
        <dbReference type="ChEBI" id="CHEBI:29035"/>
    </cofactor>
    <cofactor evidence="14 15">
        <name>Mg(2+)</name>
        <dbReference type="ChEBI" id="CHEBI:18420"/>
    </cofactor>
    <text evidence="14 15">Manganese or magnesium. Binds 1 divalent metal ion per monomer in the absence of substrate. May bind a second metal ion after substrate binding.</text>
</comment>
<proteinExistence type="inferred from homology"/>
<reference evidence="18 19" key="1">
    <citation type="journal article" date="2009" name="Biosci. Biotechnol. Biochem.">
        <title>WeGAS: a web-based microbial genome annotation system.</title>
        <authorList>
            <person name="Lee D."/>
            <person name="Seo H."/>
            <person name="Park C."/>
            <person name="Park K."/>
        </authorList>
    </citation>
    <scope>NUCLEOTIDE SEQUENCE [LARGE SCALE GENOMIC DNA]</scope>
    <source>
        <strain evidence="19">ATCC 49049 / DSM 4359 / NBRC 107923 / NS-E</strain>
    </source>
</reference>
<evidence type="ECO:0000259" key="17">
    <source>
        <dbReference type="PROSITE" id="PS51975"/>
    </source>
</evidence>
<dbReference type="InterPro" id="IPR022898">
    <property type="entry name" value="RNase_HII"/>
</dbReference>
<comment type="catalytic activity">
    <reaction evidence="1 14 15 16">
        <text>Endonucleolytic cleavage to 5'-phosphomonoester.</text>
        <dbReference type="EC" id="3.1.26.4"/>
    </reaction>
</comment>
<sequence>MVKVDDFYRKEYGVVAGIDEAGRGCLAGPVVAAAVILEYDIEEVCDSKLLTSKTREKLFDEIMEKAAVGIGMATPEEIDLQNIFNATKMAMNRALENLPVKPSFVIIDGKGLDLGVPGTCLVGGDRKSKLIGAASIIAKVVRDRLMEKLHDLYPEFSFHKHKGYATKDHLNEIRLHGVLPVHRMSFRPVLENLSRERLEDFLEKKLISRERFDRILGLLEAREGVAFGKERVGHNLTLFQTRGQG</sequence>
<dbReference type="InterPro" id="IPR012337">
    <property type="entry name" value="RNaseH-like_sf"/>
</dbReference>
<evidence type="ECO:0000256" key="11">
    <source>
        <dbReference type="ARBA" id="ARBA00022759"/>
    </source>
</evidence>